<dbReference type="RefSeq" id="WP_275230757.1">
    <property type="nucleotide sequence ID" value="NZ_JARESE010000095.1"/>
</dbReference>
<dbReference type="Pfam" id="PF13643">
    <property type="entry name" value="DUF4145"/>
    <property type="match status" value="1"/>
</dbReference>
<keyword evidence="3" id="KW-1185">Reference proteome</keyword>
<sequence>MAEHNERIDGGDGMTSAFVSVRTLRCRGCGTLSVVRDDSFSEDEDHVQDPRTGEWVTVPVLTTTRWPEPSIRPRATWLATLADETARSLADEVHRALAANLPTLAAMGVRALLDRTFELAGADAGADFSAKLRQLREAGVLGERELETMRVVTDAGSAAGHRGWRPEPDELDTILDAAEALLHRVAVQPERTERLRSAVPPRPVRRRARPI</sequence>
<dbReference type="EMBL" id="JARESE010000095">
    <property type="protein sequence ID" value="MDE8654633.1"/>
    <property type="molecule type" value="Genomic_DNA"/>
</dbReference>
<feature type="domain" description="DUF4145" evidence="1">
    <location>
        <begin position="92"/>
        <end position="177"/>
    </location>
</feature>
<evidence type="ECO:0000259" key="1">
    <source>
        <dbReference type="Pfam" id="PF13643"/>
    </source>
</evidence>
<dbReference type="InterPro" id="IPR025285">
    <property type="entry name" value="DUF4145"/>
</dbReference>
<organism evidence="2 3">
    <name type="scientific">Novosphingobium album</name>
    <name type="common">ex Liu et al. 2023</name>
    <dbReference type="NCBI Taxonomy" id="3031130"/>
    <lineage>
        <taxon>Bacteria</taxon>
        <taxon>Pseudomonadati</taxon>
        <taxon>Pseudomonadota</taxon>
        <taxon>Alphaproteobacteria</taxon>
        <taxon>Sphingomonadales</taxon>
        <taxon>Sphingomonadaceae</taxon>
        <taxon>Novosphingobium</taxon>
    </lineage>
</organism>
<protein>
    <submittedName>
        <fullName evidence="2">DUF4145 domain-containing protein</fullName>
    </submittedName>
</protein>
<proteinExistence type="predicted"/>
<dbReference type="Proteomes" id="UP001216253">
    <property type="component" value="Unassembled WGS sequence"/>
</dbReference>
<reference evidence="2 3" key="1">
    <citation type="submission" date="2023-03" db="EMBL/GenBank/DDBJ databases">
        <title>NovoSphingobium album sp. nov. isolated from polycyclic aromatic hydrocarbons- and heavy-metal polluted soil.</title>
        <authorList>
            <person name="Liu Z."/>
            <person name="Wang K."/>
        </authorList>
    </citation>
    <scope>NUCLEOTIDE SEQUENCE [LARGE SCALE GENOMIC DNA]</scope>
    <source>
        <strain evidence="2 3">H3SJ31-1</strain>
    </source>
</reference>
<name>A0ABT5WXJ8_9SPHN</name>
<evidence type="ECO:0000313" key="2">
    <source>
        <dbReference type="EMBL" id="MDE8654633.1"/>
    </source>
</evidence>
<comment type="caution">
    <text evidence="2">The sequence shown here is derived from an EMBL/GenBank/DDBJ whole genome shotgun (WGS) entry which is preliminary data.</text>
</comment>
<accession>A0ABT5WXJ8</accession>
<evidence type="ECO:0000313" key="3">
    <source>
        <dbReference type="Proteomes" id="UP001216253"/>
    </source>
</evidence>
<gene>
    <name evidence="2" type="ORF">PYV00_23340</name>
</gene>